<comment type="caution">
    <text evidence="2">The sequence shown here is derived from an EMBL/GenBank/DDBJ whole genome shotgun (WGS) entry which is preliminary data.</text>
</comment>
<sequence>MKGTAFKALWGMLLVIPIIVVFYCFNTSYKYKLPQNAPLRFNKTIHDFGEVKWGTSVDANFYFINATHRELTIEHITNSCGCTVVSLSASRFRPGEQGVLILRFLPTGFGGQVSQMVQVWIKGYKSPITLYLKANVNPLLQPIPEKINFGQIPSCQPVSTTLVLRNTSGRQVRVTRLETFKEYIKASVLKDGDEPTIRVESVNPPVGKLYDRLYIYTSLPERSQIDVPIQANVACK</sequence>
<proteinExistence type="predicted"/>
<dbReference type="InterPro" id="IPR011467">
    <property type="entry name" value="DUF1573"/>
</dbReference>
<keyword evidence="1" id="KW-0812">Transmembrane</keyword>
<organism evidence="2 3">
    <name type="scientific">Candidatus Fervidibacter japonicus</name>
    <dbReference type="NCBI Taxonomy" id="2035412"/>
    <lineage>
        <taxon>Bacteria</taxon>
        <taxon>Candidatus Fervidibacterota</taxon>
        <taxon>Candidatus Fervidibacter</taxon>
    </lineage>
</organism>
<dbReference type="Proteomes" id="UP000236173">
    <property type="component" value="Unassembled WGS sequence"/>
</dbReference>
<name>A0A2H5XAX7_9BACT</name>
<dbReference type="Pfam" id="PF07610">
    <property type="entry name" value="DUF1573"/>
    <property type="match status" value="1"/>
</dbReference>
<keyword evidence="1" id="KW-1133">Transmembrane helix</keyword>
<evidence type="ECO:0000313" key="2">
    <source>
        <dbReference type="EMBL" id="GBC98325.1"/>
    </source>
</evidence>
<evidence type="ECO:0000256" key="1">
    <source>
        <dbReference type="SAM" id="Phobius"/>
    </source>
</evidence>
<dbReference type="AlphaFoldDB" id="A0A2H5XAX7"/>
<gene>
    <name evidence="2" type="ORF">HRbin17_00827</name>
</gene>
<dbReference type="PANTHER" id="PTHR37833">
    <property type="entry name" value="LIPOPROTEIN-RELATED"/>
    <property type="match status" value="1"/>
</dbReference>
<accession>A0A2H5XAX7</accession>
<protein>
    <recommendedName>
        <fullName evidence="4">DUF1573 domain-containing protein</fullName>
    </recommendedName>
</protein>
<reference evidence="3" key="1">
    <citation type="submission" date="2017-09" db="EMBL/GenBank/DDBJ databases">
        <title>Metaegenomics of thermophilic ammonia-oxidizing enrichment culture.</title>
        <authorList>
            <person name="Kato S."/>
            <person name="Suzuki K."/>
        </authorList>
    </citation>
    <scope>NUCLEOTIDE SEQUENCE [LARGE SCALE GENOMIC DNA]</scope>
</reference>
<evidence type="ECO:0000313" key="3">
    <source>
        <dbReference type="Proteomes" id="UP000236173"/>
    </source>
</evidence>
<dbReference type="InterPro" id="IPR013783">
    <property type="entry name" value="Ig-like_fold"/>
</dbReference>
<dbReference type="PANTHER" id="PTHR37833:SF1">
    <property type="entry name" value="SIGNAL PEPTIDE PROTEIN"/>
    <property type="match status" value="1"/>
</dbReference>
<dbReference type="Gene3D" id="2.60.40.10">
    <property type="entry name" value="Immunoglobulins"/>
    <property type="match status" value="1"/>
</dbReference>
<keyword evidence="1" id="KW-0472">Membrane</keyword>
<evidence type="ECO:0008006" key="4">
    <source>
        <dbReference type="Google" id="ProtNLM"/>
    </source>
</evidence>
<dbReference type="EMBL" id="BEHT01000009">
    <property type="protein sequence ID" value="GBC98325.1"/>
    <property type="molecule type" value="Genomic_DNA"/>
</dbReference>
<feature type="transmembrane region" description="Helical" evidence="1">
    <location>
        <begin position="6"/>
        <end position="25"/>
    </location>
</feature>